<evidence type="ECO:0000313" key="2">
    <source>
        <dbReference type="EMBL" id="CAE0827164.1"/>
    </source>
</evidence>
<keyword evidence="1" id="KW-1133">Transmembrane helix</keyword>
<dbReference type="EMBL" id="HBJA01111433">
    <property type="protein sequence ID" value="CAE0827164.1"/>
    <property type="molecule type" value="Transcribed_RNA"/>
</dbReference>
<keyword evidence="1" id="KW-0812">Transmembrane</keyword>
<accession>A0A7S4G6W4</accession>
<evidence type="ECO:0000256" key="1">
    <source>
        <dbReference type="SAM" id="Phobius"/>
    </source>
</evidence>
<proteinExistence type="predicted"/>
<dbReference type="AlphaFoldDB" id="A0A7S4G6W4"/>
<sequence>MAPNANGTSLGKGQSWPRPLSWEVAGGQGVFLVAGLQSSGAGWLKALAGLVSALFRSGRAAIWWLINDRQPRTNDGQHAAAPNFFSFLCGIERRTDANRLGCLCLCTVFFHSLTFFFSLYLLPRQVLRPNLTRETRKLLGPRLTVCNGQFLKTDERDFSVQPLHFL</sequence>
<reference evidence="2" key="1">
    <citation type="submission" date="2021-01" db="EMBL/GenBank/DDBJ databases">
        <authorList>
            <person name="Corre E."/>
            <person name="Pelletier E."/>
            <person name="Niang G."/>
            <person name="Scheremetjew M."/>
            <person name="Finn R."/>
            <person name="Kale V."/>
            <person name="Holt S."/>
            <person name="Cochrane G."/>
            <person name="Meng A."/>
            <person name="Brown T."/>
            <person name="Cohen L."/>
        </authorList>
    </citation>
    <scope>NUCLEOTIDE SEQUENCE</scope>
    <source>
        <strain evidence="2">CCMP1594</strain>
    </source>
</reference>
<gene>
    <name evidence="2" type="ORF">EGYM00163_LOCUS38425</name>
</gene>
<organism evidence="2">
    <name type="scientific">Eutreptiella gymnastica</name>
    <dbReference type="NCBI Taxonomy" id="73025"/>
    <lineage>
        <taxon>Eukaryota</taxon>
        <taxon>Discoba</taxon>
        <taxon>Euglenozoa</taxon>
        <taxon>Euglenida</taxon>
        <taxon>Spirocuta</taxon>
        <taxon>Euglenophyceae</taxon>
        <taxon>Eutreptiales</taxon>
        <taxon>Eutreptiaceae</taxon>
        <taxon>Eutreptiella</taxon>
    </lineage>
</organism>
<name>A0A7S4G6W4_9EUGL</name>
<protein>
    <submittedName>
        <fullName evidence="2">Uncharacterized protein</fullName>
    </submittedName>
</protein>
<keyword evidence="1" id="KW-0472">Membrane</keyword>
<feature type="transmembrane region" description="Helical" evidence="1">
    <location>
        <begin position="100"/>
        <end position="122"/>
    </location>
</feature>